<dbReference type="InterPro" id="IPR000073">
    <property type="entry name" value="AB_hydrolase_1"/>
</dbReference>
<evidence type="ECO:0000256" key="8">
    <source>
        <dbReference type="ARBA" id="ARBA00022670"/>
    </source>
</evidence>
<dbReference type="GO" id="GO:0005737">
    <property type="term" value="C:cytoplasm"/>
    <property type="evidence" value="ECO:0007669"/>
    <property type="project" value="UniProtKB-SubCell"/>
</dbReference>
<dbReference type="EC" id="3.4.11.5" evidence="4 11"/>
<sequence>MSRLLFPNIMPYQQEWLDVGDGHQVYLEQSGNPNGIAVIYLHGGPGAGASEKHRCLFDPDIYRIILFDQRGCGRSKPSPSLQHNTTTHLLHDLSRIRQHLNIAQWLVCGGSWGTTLALLYGLQQPETVLGFILRGVFLGTASELDWLYSQSGAAGFFPEYYREFIKQLPANTNPSTDNILTNYYQALTGSNEVAAIAASKAWCLWELRLSSIEHHNIDIQQIDDPHQALCMAKISSHYFVNNCFIDGNYILSNLQLIKAIPAIILHGRYDMGCQPQQADRLVQAWQNARLQILPQAGHSGFETQTVDGFCQAADTMATFIQEQGRNQ</sequence>
<feature type="active site" description="Nucleophile" evidence="12">
    <location>
        <position position="111"/>
    </location>
</feature>
<dbReference type="STRING" id="641665.GCA_002104455_01308"/>
<dbReference type="Gene3D" id="3.40.50.1820">
    <property type="entry name" value="alpha/beta hydrolase"/>
    <property type="match status" value="1"/>
</dbReference>
<dbReference type="RefSeq" id="WP_085285676.1">
    <property type="nucleotide sequence ID" value="NZ_FOBI01000014.1"/>
</dbReference>
<keyword evidence="9 11" id="KW-0378">Hydrolase</keyword>
<evidence type="ECO:0000256" key="6">
    <source>
        <dbReference type="ARBA" id="ARBA00022438"/>
    </source>
</evidence>
<dbReference type="Pfam" id="PF00561">
    <property type="entry name" value="Abhydrolase_1"/>
    <property type="match status" value="1"/>
</dbReference>
<reference evidence="16" key="1">
    <citation type="submission" date="2016-10" db="EMBL/GenBank/DDBJ databases">
        <authorList>
            <person name="Varghese N."/>
            <person name="Submissions S."/>
        </authorList>
    </citation>
    <scope>NUCLEOTIDE SEQUENCE [LARGE SCALE GENOMIC DNA]</scope>
    <source>
        <strain evidence="16">CGMCC 1.9127</strain>
    </source>
</reference>
<evidence type="ECO:0000256" key="7">
    <source>
        <dbReference type="ARBA" id="ARBA00022490"/>
    </source>
</evidence>
<keyword evidence="16" id="KW-1185">Reference proteome</keyword>
<evidence type="ECO:0000256" key="5">
    <source>
        <dbReference type="ARBA" id="ARBA00021843"/>
    </source>
</evidence>
<evidence type="ECO:0000256" key="12">
    <source>
        <dbReference type="PIRSR" id="PIRSR006431-1"/>
    </source>
</evidence>
<keyword evidence="6 11" id="KW-0031">Aminopeptidase</keyword>
<evidence type="ECO:0000256" key="9">
    <source>
        <dbReference type="ARBA" id="ARBA00022801"/>
    </source>
</evidence>
<accession>A0A1H7RF80</accession>
<gene>
    <name evidence="15" type="ORF">SAMN05216262_11484</name>
</gene>
<dbReference type="SUPFAM" id="SSF53474">
    <property type="entry name" value="alpha/beta-Hydrolases"/>
    <property type="match status" value="1"/>
</dbReference>
<dbReference type="PIRSF" id="PIRSF006431">
    <property type="entry name" value="Pept_S33"/>
    <property type="match status" value="1"/>
</dbReference>
<comment type="subcellular location">
    <subcellularLocation>
        <location evidence="2 11">Cytoplasm</location>
    </subcellularLocation>
</comment>
<dbReference type="OrthoDB" id="9796770at2"/>
<organism evidence="15 16">
    <name type="scientific">Colwellia chukchiensis</name>
    <dbReference type="NCBI Taxonomy" id="641665"/>
    <lineage>
        <taxon>Bacteria</taxon>
        <taxon>Pseudomonadati</taxon>
        <taxon>Pseudomonadota</taxon>
        <taxon>Gammaproteobacteria</taxon>
        <taxon>Alteromonadales</taxon>
        <taxon>Colwelliaceae</taxon>
        <taxon>Colwellia</taxon>
    </lineage>
</organism>
<evidence type="ECO:0000256" key="10">
    <source>
        <dbReference type="ARBA" id="ARBA00029605"/>
    </source>
</evidence>
<dbReference type="Proteomes" id="UP000199297">
    <property type="component" value="Unassembled WGS sequence"/>
</dbReference>
<evidence type="ECO:0000259" key="14">
    <source>
        <dbReference type="Pfam" id="PF00561"/>
    </source>
</evidence>
<dbReference type="NCBIfam" id="TIGR01249">
    <property type="entry name" value="pro_imino_pep_1"/>
    <property type="match status" value="1"/>
</dbReference>
<evidence type="ECO:0000256" key="1">
    <source>
        <dbReference type="ARBA" id="ARBA00001585"/>
    </source>
</evidence>
<evidence type="ECO:0000313" key="15">
    <source>
        <dbReference type="EMBL" id="SEL58990.1"/>
    </source>
</evidence>
<dbReference type="GO" id="GO:0004177">
    <property type="term" value="F:aminopeptidase activity"/>
    <property type="evidence" value="ECO:0007669"/>
    <property type="project" value="UniProtKB-UniRule"/>
</dbReference>
<dbReference type="InterPro" id="IPR029058">
    <property type="entry name" value="AB_hydrolase_fold"/>
</dbReference>
<keyword evidence="7 11" id="KW-0963">Cytoplasm</keyword>
<evidence type="ECO:0000256" key="4">
    <source>
        <dbReference type="ARBA" id="ARBA00012568"/>
    </source>
</evidence>
<dbReference type="AlphaFoldDB" id="A0A1H7RF80"/>
<keyword evidence="8 11" id="KW-0645">Protease</keyword>
<dbReference type="PANTHER" id="PTHR43722:SF1">
    <property type="entry name" value="PROLINE IMINOPEPTIDASE"/>
    <property type="match status" value="1"/>
</dbReference>
<evidence type="ECO:0000256" key="13">
    <source>
        <dbReference type="RuleBase" id="RU003421"/>
    </source>
</evidence>
<evidence type="ECO:0000256" key="11">
    <source>
        <dbReference type="PIRNR" id="PIRNR006431"/>
    </source>
</evidence>
<feature type="domain" description="AB hydrolase-1" evidence="14">
    <location>
        <begin position="37"/>
        <end position="303"/>
    </location>
</feature>
<feature type="active site" description="Proton donor" evidence="12">
    <location>
        <position position="298"/>
    </location>
</feature>
<name>A0A1H7RF80_9GAMM</name>
<dbReference type="InterPro" id="IPR002410">
    <property type="entry name" value="Peptidase_S33"/>
</dbReference>
<dbReference type="EMBL" id="FOBI01000014">
    <property type="protein sequence ID" value="SEL58990.1"/>
    <property type="molecule type" value="Genomic_DNA"/>
</dbReference>
<evidence type="ECO:0000256" key="3">
    <source>
        <dbReference type="ARBA" id="ARBA00010088"/>
    </source>
</evidence>
<dbReference type="PRINTS" id="PR00793">
    <property type="entry name" value="PROAMNOPTASE"/>
</dbReference>
<proteinExistence type="inferred from homology"/>
<dbReference type="InterPro" id="IPR005944">
    <property type="entry name" value="Pro_iminopeptidase"/>
</dbReference>
<comment type="catalytic activity">
    <reaction evidence="1 11 13">
        <text>Release of N-terminal proline from a peptide.</text>
        <dbReference type="EC" id="3.4.11.5"/>
    </reaction>
</comment>
<evidence type="ECO:0000256" key="2">
    <source>
        <dbReference type="ARBA" id="ARBA00004496"/>
    </source>
</evidence>
<protein>
    <recommendedName>
        <fullName evidence="5 11">Proline iminopeptidase</fullName>
        <shortName evidence="11">PIP</shortName>
        <ecNumber evidence="4 11">3.4.11.5</ecNumber>
    </recommendedName>
    <alternativeName>
        <fullName evidence="10 11">Prolyl aminopeptidase</fullName>
    </alternativeName>
</protein>
<evidence type="ECO:0000313" key="16">
    <source>
        <dbReference type="Proteomes" id="UP000199297"/>
    </source>
</evidence>
<comment type="similarity">
    <text evidence="3 11 13">Belongs to the peptidase S33 family.</text>
</comment>
<dbReference type="GO" id="GO:0006508">
    <property type="term" value="P:proteolysis"/>
    <property type="evidence" value="ECO:0007669"/>
    <property type="project" value="UniProtKB-KW"/>
</dbReference>
<dbReference type="PANTHER" id="PTHR43722">
    <property type="entry name" value="PROLINE IMINOPEPTIDASE"/>
    <property type="match status" value="1"/>
</dbReference>
<feature type="active site" evidence="12">
    <location>
        <position position="270"/>
    </location>
</feature>